<organism evidence="3 4">
    <name type="scientific">Janibacter alkaliphilus</name>
    <dbReference type="NCBI Taxonomy" id="1069963"/>
    <lineage>
        <taxon>Bacteria</taxon>
        <taxon>Bacillati</taxon>
        <taxon>Actinomycetota</taxon>
        <taxon>Actinomycetes</taxon>
        <taxon>Micrococcales</taxon>
        <taxon>Intrasporangiaceae</taxon>
        <taxon>Janibacter</taxon>
    </lineage>
</organism>
<sequence>MDDVAANVGGRTFGTPPTAAQEQPTPDHHQNAKSDGLHPVIARFLQLDALREGSVDAHAMAKLWGYDDDLILELIRWNEEQEIAWMEFRRRRPRPS</sequence>
<dbReference type="RefSeq" id="WP_179463249.1">
    <property type="nucleotide sequence ID" value="NZ_JACBZX010000001.1"/>
</dbReference>
<feature type="region of interest" description="Disordered" evidence="1">
    <location>
        <begin position="1"/>
        <end position="35"/>
    </location>
</feature>
<dbReference type="Pfam" id="PF22554">
    <property type="entry name" value="Chap-C"/>
    <property type="match status" value="1"/>
</dbReference>
<evidence type="ECO:0000259" key="2">
    <source>
        <dbReference type="Pfam" id="PF22554"/>
    </source>
</evidence>
<dbReference type="EMBL" id="JACBZX010000001">
    <property type="protein sequence ID" value="NYG37976.1"/>
    <property type="molecule type" value="Genomic_DNA"/>
</dbReference>
<dbReference type="AlphaFoldDB" id="A0A852X4L0"/>
<accession>A0A852X4L0</accession>
<name>A0A852X4L0_9MICO</name>
<dbReference type="InterPro" id="IPR054342">
    <property type="entry name" value="TY-Chap_C"/>
</dbReference>
<evidence type="ECO:0000256" key="1">
    <source>
        <dbReference type="SAM" id="MobiDB-lite"/>
    </source>
</evidence>
<evidence type="ECO:0000313" key="4">
    <source>
        <dbReference type="Proteomes" id="UP000592181"/>
    </source>
</evidence>
<keyword evidence="4" id="KW-1185">Reference proteome</keyword>
<feature type="compositionally biased region" description="Low complexity" evidence="1">
    <location>
        <begin position="15"/>
        <end position="24"/>
    </location>
</feature>
<protein>
    <recommendedName>
        <fullName evidence="2">TY-Chap C-terminal domain-containing protein</fullName>
    </recommendedName>
</protein>
<gene>
    <name evidence="3" type="ORF">BJY28_002445</name>
</gene>
<proteinExistence type="predicted"/>
<comment type="caution">
    <text evidence="3">The sequence shown here is derived from an EMBL/GenBank/DDBJ whole genome shotgun (WGS) entry which is preliminary data.</text>
</comment>
<reference evidence="3 4" key="1">
    <citation type="submission" date="2020-07" db="EMBL/GenBank/DDBJ databases">
        <title>Sequencing the genomes of 1000 actinobacteria strains.</title>
        <authorList>
            <person name="Klenk H.-P."/>
        </authorList>
    </citation>
    <scope>NUCLEOTIDE SEQUENCE [LARGE SCALE GENOMIC DNA]</scope>
    <source>
        <strain evidence="3 4">DSM 24723</strain>
    </source>
</reference>
<feature type="domain" description="TY-Chap C-terminal" evidence="2">
    <location>
        <begin position="36"/>
        <end position="89"/>
    </location>
</feature>
<feature type="compositionally biased region" description="Basic and acidic residues" evidence="1">
    <location>
        <begin position="25"/>
        <end position="35"/>
    </location>
</feature>
<evidence type="ECO:0000313" key="3">
    <source>
        <dbReference type="EMBL" id="NYG37976.1"/>
    </source>
</evidence>
<dbReference type="Proteomes" id="UP000592181">
    <property type="component" value="Unassembled WGS sequence"/>
</dbReference>